<keyword evidence="3" id="KW-1003">Cell membrane</keyword>
<comment type="subcellular location">
    <subcellularLocation>
        <location evidence="1">Cell membrane</location>
        <topology evidence="1">Multi-pass membrane protein</topology>
    </subcellularLocation>
</comment>
<feature type="transmembrane region" description="Helical" evidence="7">
    <location>
        <begin position="43"/>
        <end position="69"/>
    </location>
</feature>
<dbReference type="GO" id="GO:0009055">
    <property type="term" value="F:electron transfer activity"/>
    <property type="evidence" value="ECO:0007669"/>
    <property type="project" value="TreeGrafter"/>
</dbReference>
<evidence type="ECO:0000256" key="6">
    <source>
        <dbReference type="ARBA" id="ARBA00023136"/>
    </source>
</evidence>
<evidence type="ECO:0000256" key="1">
    <source>
        <dbReference type="ARBA" id="ARBA00004651"/>
    </source>
</evidence>
<dbReference type="Proteomes" id="UP000014184">
    <property type="component" value="Unassembled WGS sequence"/>
</dbReference>
<organism evidence="8 9">
    <name type="scientific">Thermobifida fusca TM51</name>
    <dbReference type="NCBI Taxonomy" id="1169414"/>
    <lineage>
        <taxon>Bacteria</taxon>
        <taxon>Bacillati</taxon>
        <taxon>Actinomycetota</taxon>
        <taxon>Actinomycetes</taxon>
        <taxon>Streptosporangiales</taxon>
        <taxon>Nocardiopsidaceae</taxon>
        <taxon>Thermobifida</taxon>
    </lineage>
</organism>
<comment type="caution">
    <text evidence="8">The sequence shown here is derived from an EMBL/GenBank/DDBJ whole genome shotgun (WGS) entry which is preliminary data.</text>
</comment>
<dbReference type="GO" id="GO:0005886">
    <property type="term" value="C:plasma membrane"/>
    <property type="evidence" value="ECO:0007669"/>
    <property type="project" value="UniProtKB-SubCell"/>
</dbReference>
<feature type="transmembrane region" description="Helical" evidence="7">
    <location>
        <begin position="6"/>
        <end position="31"/>
    </location>
</feature>
<evidence type="ECO:0000256" key="5">
    <source>
        <dbReference type="ARBA" id="ARBA00022989"/>
    </source>
</evidence>
<dbReference type="Pfam" id="PF02322">
    <property type="entry name" value="Cyt_bd_oxida_II"/>
    <property type="match status" value="1"/>
</dbReference>
<dbReference type="GO" id="GO:0019646">
    <property type="term" value="P:aerobic electron transport chain"/>
    <property type="evidence" value="ECO:0007669"/>
    <property type="project" value="TreeGrafter"/>
</dbReference>
<proteinExistence type="inferred from homology"/>
<accession>A0A9P2WRH3</accession>
<feature type="transmembrane region" description="Helical" evidence="7">
    <location>
        <begin position="190"/>
        <end position="209"/>
    </location>
</feature>
<feature type="transmembrane region" description="Helical" evidence="7">
    <location>
        <begin position="81"/>
        <end position="100"/>
    </location>
</feature>
<dbReference type="EMBL" id="AOSG01000021">
    <property type="protein sequence ID" value="EOR72064.1"/>
    <property type="molecule type" value="Genomic_DNA"/>
</dbReference>
<protein>
    <submittedName>
        <fullName evidence="8">Cytochrome D ubiquinol oxidase subunit II</fullName>
    </submittedName>
</protein>
<feature type="transmembrane region" description="Helical" evidence="7">
    <location>
        <begin position="112"/>
        <end position="135"/>
    </location>
</feature>
<feature type="transmembrane region" description="Helical" evidence="7">
    <location>
        <begin position="239"/>
        <end position="256"/>
    </location>
</feature>
<evidence type="ECO:0000256" key="7">
    <source>
        <dbReference type="SAM" id="Phobius"/>
    </source>
</evidence>
<evidence type="ECO:0000256" key="2">
    <source>
        <dbReference type="ARBA" id="ARBA00007543"/>
    </source>
</evidence>
<evidence type="ECO:0000313" key="8">
    <source>
        <dbReference type="EMBL" id="EOR72064.1"/>
    </source>
</evidence>
<keyword evidence="6 7" id="KW-0472">Membrane</keyword>
<keyword evidence="9" id="KW-1185">Reference proteome</keyword>
<dbReference type="AlphaFoldDB" id="A0A9P2WRH3"/>
<evidence type="ECO:0000313" key="9">
    <source>
        <dbReference type="Proteomes" id="UP000014184"/>
    </source>
</evidence>
<evidence type="ECO:0000256" key="3">
    <source>
        <dbReference type="ARBA" id="ARBA00022475"/>
    </source>
</evidence>
<name>A0A9P2WRH3_THEFU</name>
<feature type="transmembrane region" description="Helical" evidence="7">
    <location>
        <begin position="268"/>
        <end position="290"/>
    </location>
</feature>
<comment type="similarity">
    <text evidence="2">Belongs to the cytochrome ubiquinol oxidase subunit 2 family.</text>
</comment>
<dbReference type="GO" id="GO:0070069">
    <property type="term" value="C:cytochrome complex"/>
    <property type="evidence" value="ECO:0007669"/>
    <property type="project" value="TreeGrafter"/>
</dbReference>
<gene>
    <name evidence="8" type="ORF">TM51_04198</name>
</gene>
<keyword evidence="5 7" id="KW-1133">Transmembrane helix</keyword>
<dbReference type="PANTHER" id="PTHR43141">
    <property type="entry name" value="CYTOCHROME BD2 SUBUNIT II"/>
    <property type="match status" value="1"/>
</dbReference>
<keyword evidence="4 7" id="KW-0812">Transmembrane</keyword>
<dbReference type="InterPro" id="IPR003317">
    <property type="entry name" value="Cyt-d_oxidase_su2"/>
</dbReference>
<dbReference type="GO" id="GO:0016682">
    <property type="term" value="F:oxidoreductase activity, acting on diphenols and related substances as donors, oxygen as acceptor"/>
    <property type="evidence" value="ECO:0007669"/>
    <property type="project" value="TreeGrafter"/>
</dbReference>
<sequence length="304" mass="31050">MESVAVVLLLVLLGGYFVFAGSDIGLGMLLPYAARSPAERRRLIAVIAPYFLGSEVWLVATIGVVAGLVPVWEAAVVTAQWPVFVLLLAAWLGRDAGLWLRGRLPAARWRAVWDGAVAAGSWLLAVAWGFVVAALVGGGTLRPGVTLVCVALVVLLFAVRGAAFGAERLAAAEGVGGAEPGERAARAFRVLVRAGLVVVPVAAGVLWVSAGAAPAVVVAGAEVVLAAAAVDAGRGWARVLSALGMAVLPVVLAVGAELPAPAVERNSLLLLVAAAGPLVPVMVAGQVWLYRISRRPIVGSGFFA</sequence>
<feature type="transmembrane region" description="Helical" evidence="7">
    <location>
        <begin position="141"/>
        <end position="159"/>
    </location>
</feature>
<evidence type="ECO:0000256" key="4">
    <source>
        <dbReference type="ARBA" id="ARBA00022692"/>
    </source>
</evidence>
<reference evidence="8 9" key="1">
    <citation type="journal article" date="2013" name="Genome Announc.">
        <title>Draft Genome Sequence of the Lignocellulose Decomposer Thermobifida fusca Strain TM51.</title>
        <authorList>
            <person name="Toth A."/>
            <person name="Barna T."/>
            <person name="Nagy I."/>
            <person name="Horvath B."/>
            <person name="Nagy I."/>
            <person name="Tancsics A."/>
            <person name="Kriszt B."/>
            <person name="Baka E."/>
            <person name="Fekete C."/>
            <person name="Kukolya J."/>
        </authorList>
    </citation>
    <scope>NUCLEOTIDE SEQUENCE [LARGE SCALE GENOMIC DNA]</scope>
    <source>
        <strain evidence="8 9">TM51</strain>
    </source>
</reference>
<dbReference type="PANTHER" id="PTHR43141:SF4">
    <property type="entry name" value="CYTOCHROME BD2 SUBUNIT II"/>
    <property type="match status" value="1"/>
</dbReference>